<comment type="catalytic activity">
    <reaction evidence="10">
        <text>L-seryl-[protein] + ATP = O-phospho-L-seryl-[protein] + ADP + H(+)</text>
        <dbReference type="Rhea" id="RHEA:17989"/>
        <dbReference type="Rhea" id="RHEA-COMP:9863"/>
        <dbReference type="Rhea" id="RHEA-COMP:11604"/>
        <dbReference type="ChEBI" id="CHEBI:15378"/>
        <dbReference type="ChEBI" id="CHEBI:29999"/>
        <dbReference type="ChEBI" id="CHEBI:30616"/>
        <dbReference type="ChEBI" id="CHEBI:83421"/>
        <dbReference type="ChEBI" id="CHEBI:456216"/>
        <dbReference type="EC" id="2.7.11.1"/>
    </reaction>
</comment>
<dbReference type="Proteomes" id="UP000293637">
    <property type="component" value="Unassembled WGS sequence"/>
</dbReference>
<evidence type="ECO:0000256" key="11">
    <source>
        <dbReference type="ARBA" id="ARBA00060432"/>
    </source>
</evidence>
<keyword evidence="4" id="KW-0808">Transferase</keyword>
<dbReference type="PANTHER" id="PTHR24348">
    <property type="entry name" value="SERINE/THREONINE-PROTEIN KINASE UNC-51-RELATED"/>
    <property type="match status" value="1"/>
</dbReference>
<dbReference type="FunFam" id="3.30.200.20:FF:000035">
    <property type="entry name" value="Serine/threonine protein kinase Stk1"/>
    <property type="match status" value="1"/>
</dbReference>
<organism evidence="18 19">
    <name type="scientific">Staphylococcus lugdunensis</name>
    <dbReference type="NCBI Taxonomy" id="28035"/>
    <lineage>
        <taxon>Bacteria</taxon>
        <taxon>Bacillati</taxon>
        <taxon>Bacillota</taxon>
        <taxon>Bacilli</taxon>
        <taxon>Bacillales</taxon>
        <taxon>Staphylococcaceae</taxon>
        <taxon>Staphylococcus</taxon>
    </lineage>
</organism>
<keyword evidence="6 18" id="KW-0418">Kinase</keyword>
<dbReference type="PROSITE" id="PS00108">
    <property type="entry name" value="PROTEIN_KINASE_ST"/>
    <property type="match status" value="1"/>
</dbReference>
<dbReference type="InterPro" id="IPR017441">
    <property type="entry name" value="Protein_kinase_ATP_BS"/>
</dbReference>
<reference evidence="18 19" key="1">
    <citation type="journal article" date="2019" name="Sci. Transl. Med.">
        <title>Quorum sensing between bacterial species on the skin protects against epidermal injury in atopic dermatitis.</title>
        <authorList>
            <person name="Williams M.R."/>
        </authorList>
    </citation>
    <scope>NUCLEOTIDE SEQUENCE [LARGE SCALE GENOMIC DNA]</scope>
    <source>
        <strain evidence="18 19">E7</strain>
    </source>
</reference>
<evidence type="ECO:0000256" key="6">
    <source>
        <dbReference type="ARBA" id="ARBA00022777"/>
    </source>
</evidence>
<dbReference type="GO" id="GO:0071224">
    <property type="term" value="P:cellular response to peptidoglycan"/>
    <property type="evidence" value="ECO:0007669"/>
    <property type="project" value="UniProtKB-ARBA"/>
</dbReference>
<dbReference type="CDD" id="cd14014">
    <property type="entry name" value="STKc_PknB_like"/>
    <property type="match status" value="1"/>
</dbReference>
<evidence type="ECO:0000256" key="14">
    <source>
        <dbReference type="SAM" id="MobiDB-lite"/>
    </source>
</evidence>
<dbReference type="Gene3D" id="3.30.200.20">
    <property type="entry name" value="Phosphorylase Kinase, domain 1"/>
    <property type="match status" value="1"/>
</dbReference>
<name>A0A4V2KVT3_STALU</name>
<dbReference type="GO" id="GO:0005737">
    <property type="term" value="C:cytoplasm"/>
    <property type="evidence" value="ECO:0007669"/>
    <property type="project" value="TreeGrafter"/>
</dbReference>
<dbReference type="InterPro" id="IPR045269">
    <property type="entry name" value="Atg1-like"/>
</dbReference>
<dbReference type="SUPFAM" id="SSF56112">
    <property type="entry name" value="Protein kinase-like (PK-like)"/>
    <property type="match status" value="1"/>
</dbReference>
<comment type="caution">
    <text evidence="18">The sequence shown here is derived from an EMBL/GenBank/DDBJ whole genome shotgun (WGS) entry which is preliminary data.</text>
</comment>
<dbReference type="InterPro" id="IPR005543">
    <property type="entry name" value="PASTA_dom"/>
</dbReference>
<comment type="catalytic activity">
    <reaction evidence="9">
        <text>L-threonyl-[protein] + ATP = O-phospho-L-threonyl-[protein] + ADP + H(+)</text>
        <dbReference type="Rhea" id="RHEA:46608"/>
        <dbReference type="Rhea" id="RHEA-COMP:11060"/>
        <dbReference type="Rhea" id="RHEA-COMP:11605"/>
        <dbReference type="ChEBI" id="CHEBI:15378"/>
        <dbReference type="ChEBI" id="CHEBI:30013"/>
        <dbReference type="ChEBI" id="CHEBI:30616"/>
        <dbReference type="ChEBI" id="CHEBI:61977"/>
        <dbReference type="ChEBI" id="CHEBI:456216"/>
        <dbReference type="EC" id="2.7.11.1"/>
    </reaction>
</comment>
<dbReference type="PROSITE" id="PS51178">
    <property type="entry name" value="PASTA"/>
    <property type="match status" value="3"/>
</dbReference>
<keyword evidence="8" id="KW-0735">Signal-anchor</keyword>
<dbReference type="Gene3D" id="2.60.40.2560">
    <property type="match status" value="1"/>
</dbReference>
<dbReference type="Gene3D" id="3.30.10.20">
    <property type="match status" value="3"/>
</dbReference>
<proteinExistence type="predicted"/>
<dbReference type="SMART" id="SM00220">
    <property type="entry name" value="S_TKc"/>
    <property type="match status" value="1"/>
</dbReference>
<keyword evidence="15" id="KW-0472">Membrane</keyword>
<dbReference type="GO" id="GO:0005524">
    <property type="term" value="F:ATP binding"/>
    <property type="evidence" value="ECO:0007669"/>
    <property type="project" value="UniProtKB-UniRule"/>
</dbReference>
<dbReference type="GO" id="GO:0009847">
    <property type="term" value="P:spore germination"/>
    <property type="evidence" value="ECO:0007669"/>
    <property type="project" value="UniProtKB-ARBA"/>
</dbReference>
<feature type="compositionally biased region" description="Acidic residues" evidence="14">
    <location>
        <begin position="574"/>
        <end position="587"/>
    </location>
</feature>
<evidence type="ECO:0000256" key="15">
    <source>
        <dbReference type="SAM" id="Phobius"/>
    </source>
</evidence>
<evidence type="ECO:0000256" key="5">
    <source>
        <dbReference type="ARBA" id="ARBA00022741"/>
    </source>
</evidence>
<dbReference type="FunFam" id="1.10.510.10:FF:000021">
    <property type="entry name" value="Serine/threonine protein kinase"/>
    <property type="match status" value="1"/>
</dbReference>
<evidence type="ECO:0000259" key="17">
    <source>
        <dbReference type="PROSITE" id="PS51178"/>
    </source>
</evidence>
<evidence type="ECO:0000256" key="3">
    <source>
        <dbReference type="ARBA" id="ARBA00022544"/>
    </source>
</evidence>
<dbReference type="GO" id="GO:0007165">
    <property type="term" value="P:signal transduction"/>
    <property type="evidence" value="ECO:0007669"/>
    <property type="project" value="UniProtKB-ARBA"/>
</dbReference>
<feature type="binding site" evidence="13">
    <location>
        <position position="39"/>
    </location>
    <ligand>
        <name>ATP</name>
        <dbReference type="ChEBI" id="CHEBI:30616"/>
    </ligand>
</feature>
<sequence length="667" mass="74629">MIGKIISDRYKVIDKLGGGGMSMVYLAEDMILERQVAIKAISIPPNEKEETLRRFEREVNNSTQLFSENIVNVYDVDEEDDCFYLIMEYIDGPTLSEYIHTHGPLNIDTAIQFTQQILNGIQEAHHKRIVHRDIKPQNILIDKNKTLKIFDFGIAKALSETSLTQTNHVLGTVQYLSPEQAKGEPTDESTDIYSIGIVLYEMLVGEPPFNGETAVSIAIKHIQDAIPNVTDIRQDVPQALSNVILKATEKDVSDRYINIQAMTDDLSSALIDSRANEDKYQHEEETVKTLAIDKNDIKSKMKESDNKGKIAQTMQIPIVNQRQFQSAEEHVFVPQKKKSSKGKKFLIALIIILLIASLAGFIAWGVFGDKYEETPDLSGKTEKEAEQLLKEKHLKLGNISRSYSDKYAENQIINSKPEAGSRINQGDAVDIVLSKGPEKVTMPYVVGMTKAKAQEKLKSLGLNHISIKKDYSRTVAKGLIAKQNLPADSKVRLNDHHIELIESLGVRQVFVKDYEGKAYSTAKKELEEDGLKVKVTTEASDSVKKGNVISQSPKDKEVDEGSTIQLKVSKGEDTDSDEDKNDEDGDSDDVKTHSETVDIPYSGKDDESQTVDIYIRDEDHKASEVARSFKIKDDKTTTISLKIKKGTTAGYTVRVDNKIVLDKDVDY</sequence>
<evidence type="ECO:0000256" key="2">
    <source>
        <dbReference type="ARBA" id="ARBA00022527"/>
    </source>
</evidence>
<dbReference type="InterPro" id="IPR011009">
    <property type="entry name" value="Kinase-like_dom_sf"/>
</dbReference>
<feature type="domain" description="PASTA" evidence="17">
    <location>
        <begin position="505"/>
        <end position="570"/>
    </location>
</feature>
<dbReference type="AlphaFoldDB" id="A0A4V2KVT3"/>
<evidence type="ECO:0000256" key="7">
    <source>
        <dbReference type="ARBA" id="ARBA00022840"/>
    </source>
</evidence>
<feature type="domain" description="PASTA" evidence="17">
    <location>
        <begin position="368"/>
        <end position="435"/>
    </location>
</feature>
<evidence type="ECO:0000256" key="1">
    <source>
        <dbReference type="ARBA" id="ARBA00012513"/>
    </source>
</evidence>
<dbReference type="EMBL" id="SCHB01000002">
    <property type="protein sequence ID" value="TBW72762.1"/>
    <property type="molecule type" value="Genomic_DNA"/>
</dbReference>
<dbReference type="RefSeq" id="WP_002492935.1">
    <property type="nucleotide sequence ID" value="NZ_AP021848.1"/>
</dbReference>
<dbReference type="GeneID" id="58089968"/>
<protein>
    <recommendedName>
        <fullName evidence="12">Serine/threonine-protein kinase PrkC</fullName>
        <ecNumber evidence="1">2.7.11.1</ecNumber>
    </recommendedName>
</protein>
<keyword evidence="7 13" id="KW-0067">ATP-binding</keyword>
<feature type="domain" description="PASTA" evidence="17">
    <location>
        <begin position="436"/>
        <end position="504"/>
    </location>
</feature>
<feature type="domain" description="Protein kinase" evidence="16">
    <location>
        <begin position="10"/>
        <end position="271"/>
    </location>
</feature>
<dbReference type="PROSITE" id="PS00107">
    <property type="entry name" value="PROTEIN_KINASE_ATP"/>
    <property type="match status" value="1"/>
</dbReference>
<dbReference type="PANTHER" id="PTHR24348:SF70">
    <property type="entry name" value="PROTEIN KINASE DOMAIN CONTAINING PROTEIN"/>
    <property type="match status" value="1"/>
</dbReference>
<dbReference type="Gene3D" id="1.10.510.10">
    <property type="entry name" value="Transferase(Phosphotransferase) domain 1"/>
    <property type="match status" value="1"/>
</dbReference>
<evidence type="ECO:0000259" key="16">
    <source>
        <dbReference type="PROSITE" id="PS50011"/>
    </source>
</evidence>
<comment type="subcellular location">
    <subcellularLocation>
        <location evidence="11">Spore membrane</location>
        <topology evidence="11">Single-pass type II membrane protein</topology>
    </subcellularLocation>
</comment>
<dbReference type="Pfam" id="PF03793">
    <property type="entry name" value="PASTA"/>
    <property type="match status" value="3"/>
</dbReference>
<accession>A0A4V2KVT3</accession>
<feature type="region of interest" description="Disordered" evidence="14">
    <location>
        <begin position="542"/>
        <end position="608"/>
    </location>
</feature>
<evidence type="ECO:0000256" key="4">
    <source>
        <dbReference type="ARBA" id="ARBA00022679"/>
    </source>
</evidence>
<dbReference type="GO" id="GO:0004674">
    <property type="term" value="F:protein serine/threonine kinase activity"/>
    <property type="evidence" value="ECO:0007669"/>
    <property type="project" value="UniProtKB-KW"/>
</dbReference>
<dbReference type="PROSITE" id="PS50011">
    <property type="entry name" value="PROTEIN_KINASE_DOM"/>
    <property type="match status" value="1"/>
</dbReference>
<evidence type="ECO:0000256" key="9">
    <source>
        <dbReference type="ARBA" id="ARBA00047899"/>
    </source>
</evidence>
<dbReference type="Pfam" id="PF21160">
    <property type="entry name" value="PrkC-like_PASTA-like"/>
    <property type="match status" value="1"/>
</dbReference>
<dbReference type="SMART" id="SM00740">
    <property type="entry name" value="PASTA"/>
    <property type="match status" value="3"/>
</dbReference>
<keyword evidence="5 13" id="KW-0547">Nucleotide-binding</keyword>
<keyword evidence="15" id="KW-1133">Transmembrane helix</keyword>
<dbReference type="NCBIfam" id="NF033483">
    <property type="entry name" value="PknB_PASTA_kin"/>
    <property type="match status" value="1"/>
</dbReference>
<feature type="transmembrane region" description="Helical" evidence="15">
    <location>
        <begin position="345"/>
        <end position="367"/>
    </location>
</feature>
<keyword evidence="15" id="KW-0812">Transmembrane</keyword>
<keyword evidence="3" id="KW-0309">Germination</keyword>
<dbReference type="EC" id="2.7.11.1" evidence="1"/>
<evidence type="ECO:0000256" key="10">
    <source>
        <dbReference type="ARBA" id="ARBA00048679"/>
    </source>
</evidence>
<evidence type="ECO:0000256" key="13">
    <source>
        <dbReference type="PROSITE-ProRule" id="PRU10141"/>
    </source>
</evidence>
<evidence type="ECO:0000256" key="12">
    <source>
        <dbReference type="ARBA" id="ARBA00070041"/>
    </source>
</evidence>
<evidence type="ECO:0000313" key="19">
    <source>
        <dbReference type="Proteomes" id="UP000293637"/>
    </source>
</evidence>
<dbReference type="InterPro" id="IPR000719">
    <property type="entry name" value="Prot_kinase_dom"/>
</dbReference>
<evidence type="ECO:0000256" key="8">
    <source>
        <dbReference type="ARBA" id="ARBA00022968"/>
    </source>
</evidence>
<dbReference type="Pfam" id="PF00069">
    <property type="entry name" value="Pkinase"/>
    <property type="match status" value="1"/>
</dbReference>
<gene>
    <name evidence="18" type="primary">pknB</name>
    <name evidence="18" type="ORF">EQ812_02680</name>
</gene>
<keyword evidence="2" id="KW-0723">Serine/threonine-protein kinase</keyword>
<dbReference type="CDD" id="cd06577">
    <property type="entry name" value="PASTA_pknB"/>
    <property type="match status" value="3"/>
</dbReference>
<dbReference type="InterPro" id="IPR008271">
    <property type="entry name" value="Ser/Thr_kinase_AS"/>
</dbReference>
<evidence type="ECO:0000313" key="18">
    <source>
        <dbReference type="EMBL" id="TBW72762.1"/>
    </source>
</evidence>